<dbReference type="GO" id="GO:0005576">
    <property type="term" value="C:extracellular region"/>
    <property type="evidence" value="ECO:0007669"/>
    <property type="project" value="UniProtKB-SubCell"/>
</dbReference>
<comment type="similarity">
    <text evidence="2 6">Belongs to the plant self-incompatibility (S1) protein family.</text>
</comment>
<dbReference type="GO" id="GO:0060320">
    <property type="term" value="P:rejection of self pollen"/>
    <property type="evidence" value="ECO:0007669"/>
    <property type="project" value="UniProtKB-KW"/>
</dbReference>
<sequence>MERWIIIISLIFALITICEGNLCGIINGLVPKSDVLVHCKSKEDDLGVHLLHYNATYEFEFKPNIWGTTRFYCSFTWPSRIEWFDIYKHQRDELAYCLWMVKPDGPSTSVKDDVESNLEDMSSITELVLRVEFD</sequence>
<dbReference type="InterPro" id="IPR010264">
    <property type="entry name" value="Self-incomp_S1"/>
</dbReference>
<keyword evidence="4 6" id="KW-0964">Secreted</keyword>
<accession>A0A6P5RWM5</accession>
<protein>
    <recommendedName>
        <fullName evidence="6">S-protein homolog</fullName>
    </recommendedName>
</protein>
<dbReference type="PANTHER" id="PTHR31232">
    <property type="match status" value="1"/>
</dbReference>
<feature type="signal peptide" evidence="6">
    <location>
        <begin position="1"/>
        <end position="20"/>
    </location>
</feature>
<evidence type="ECO:0000256" key="5">
    <source>
        <dbReference type="ARBA" id="ARBA00022729"/>
    </source>
</evidence>
<evidence type="ECO:0000313" key="7">
    <source>
        <dbReference type="Proteomes" id="UP000515124"/>
    </source>
</evidence>
<dbReference type="KEGG" id="pavi:110750901"/>
<evidence type="ECO:0000256" key="4">
    <source>
        <dbReference type="ARBA" id="ARBA00022525"/>
    </source>
</evidence>
<dbReference type="RefSeq" id="XP_021806977.1">
    <property type="nucleotide sequence ID" value="XM_021951285.1"/>
</dbReference>
<keyword evidence="5 6" id="KW-0732">Signal</keyword>
<name>A0A6P5RWM5_PRUAV</name>
<evidence type="ECO:0000256" key="2">
    <source>
        <dbReference type="ARBA" id="ARBA00005581"/>
    </source>
</evidence>
<gene>
    <name evidence="8" type="primary">LOC110750901</name>
</gene>
<proteinExistence type="inferred from homology"/>
<evidence type="ECO:0000256" key="6">
    <source>
        <dbReference type="RuleBase" id="RU367044"/>
    </source>
</evidence>
<reference evidence="8" key="1">
    <citation type="submission" date="2025-08" db="UniProtKB">
        <authorList>
            <consortium name="RefSeq"/>
        </authorList>
    </citation>
    <scope>IDENTIFICATION</scope>
</reference>
<dbReference type="AlphaFoldDB" id="A0A6P5RWM5"/>
<keyword evidence="3 6" id="KW-0713">Self-incompatibility</keyword>
<dbReference type="Pfam" id="PF05938">
    <property type="entry name" value="Self-incomp_S1"/>
    <property type="match status" value="1"/>
</dbReference>
<dbReference type="Proteomes" id="UP000515124">
    <property type="component" value="Unplaced"/>
</dbReference>
<comment type="subcellular location">
    <subcellularLocation>
        <location evidence="1 6">Secreted</location>
    </subcellularLocation>
</comment>
<dbReference type="PANTHER" id="PTHR31232:SF152">
    <property type="entry name" value="S-PROTEIN HOMOLOG"/>
    <property type="match status" value="1"/>
</dbReference>
<organism evidence="7 8">
    <name type="scientific">Prunus avium</name>
    <name type="common">Cherry</name>
    <name type="synonym">Cerasus avium</name>
    <dbReference type="NCBI Taxonomy" id="42229"/>
    <lineage>
        <taxon>Eukaryota</taxon>
        <taxon>Viridiplantae</taxon>
        <taxon>Streptophyta</taxon>
        <taxon>Embryophyta</taxon>
        <taxon>Tracheophyta</taxon>
        <taxon>Spermatophyta</taxon>
        <taxon>Magnoliopsida</taxon>
        <taxon>eudicotyledons</taxon>
        <taxon>Gunneridae</taxon>
        <taxon>Pentapetalae</taxon>
        <taxon>rosids</taxon>
        <taxon>fabids</taxon>
        <taxon>Rosales</taxon>
        <taxon>Rosaceae</taxon>
        <taxon>Amygdaloideae</taxon>
        <taxon>Amygdaleae</taxon>
        <taxon>Prunus</taxon>
    </lineage>
</organism>
<dbReference type="GeneID" id="110750901"/>
<feature type="chain" id="PRO_5028511462" description="S-protein homolog" evidence="6">
    <location>
        <begin position="21"/>
        <end position="134"/>
    </location>
</feature>
<evidence type="ECO:0000313" key="8">
    <source>
        <dbReference type="RefSeq" id="XP_021806977.1"/>
    </source>
</evidence>
<evidence type="ECO:0000256" key="3">
    <source>
        <dbReference type="ARBA" id="ARBA00022471"/>
    </source>
</evidence>
<evidence type="ECO:0000256" key="1">
    <source>
        <dbReference type="ARBA" id="ARBA00004613"/>
    </source>
</evidence>
<keyword evidence="7" id="KW-1185">Reference proteome</keyword>